<dbReference type="PANTHER" id="PTHR21314:SF0">
    <property type="entry name" value="QUEUOSINE 5'-PHOSPHATE N-GLYCOSYLASE_HYDROLASE"/>
    <property type="match status" value="1"/>
</dbReference>
<evidence type="ECO:0000256" key="5">
    <source>
        <dbReference type="ARBA" id="ARBA00048204"/>
    </source>
</evidence>
<keyword evidence="1 6" id="KW-0378">Hydrolase</keyword>
<evidence type="ECO:0000256" key="1">
    <source>
        <dbReference type="ARBA" id="ARBA00022801"/>
    </source>
</evidence>
<dbReference type="EC" id="3.2.2.-" evidence="6"/>
<dbReference type="Proteomes" id="UP001479436">
    <property type="component" value="Unassembled WGS sequence"/>
</dbReference>
<accession>A0ABR2VV42</accession>
<evidence type="ECO:0000313" key="8">
    <source>
        <dbReference type="Proteomes" id="UP001479436"/>
    </source>
</evidence>
<evidence type="ECO:0000256" key="3">
    <source>
        <dbReference type="ARBA" id="ARBA00035306"/>
    </source>
</evidence>
<gene>
    <name evidence="7" type="ORF">K7432_010657</name>
</gene>
<name>A0ABR2VV42_9FUNG</name>
<dbReference type="InterPro" id="IPR019438">
    <property type="entry name" value="Q_salvage"/>
</dbReference>
<comment type="caution">
    <text evidence="7">The sequence shown here is derived from an EMBL/GenBank/DDBJ whole genome shotgun (WGS) entry which is preliminary data.</text>
</comment>
<comment type="similarity">
    <text evidence="2 6">Belongs to the QNG1 protein family.</text>
</comment>
<protein>
    <recommendedName>
        <fullName evidence="3 6">Queuosine 5'-phosphate N-glycosylase/hydrolase</fullName>
        <ecNumber evidence="6">3.2.2.-</ecNumber>
    </recommendedName>
    <alternativeName>
        <fullName evidence="4 6">Queuosine-nucleotide N-glycosylase/hydrolase</fullName>
    </alternativeName>
</protein>
<organism evidence="7 8">
    <name type="scientific">Basidiobolus ranarum</name>
    <dbReference type="NCBI Taxonomy" id="34480"/>
    <lineage>
        <taxon>Eukaryota</taxon>
        <taxon>Fungi</taxon>
        <taxon>Fungi incertae sedis</taxon>
        <taxon>Zoopagomycota</taxon>
        <taxon>Entomophthoromycotina</taxon>
        <taxon>Basidiobolomycetes</taxon>
        <taxon>Basidiobolales</taxon>
        <taxon>Basidiobolaceae</taxon>
        <taxon>Basidiobolus</taxon>
    </lineage>
</organism>
<comment type="function">
    <text evidence="6">Catalyzes the hydrolysis of queuosine 5'-phosphate, releasing the nucleobase queuine (q). Is required for salvage of queuine from exogenous queuosine (Q) that is imported and then converted to queuosine 5'-phosphate intracellularly.</text>
</comment>
<evidence type="ECO:0000256" key="4">
    <source>
        <dbReference type="ARBA" id="ARBA00035393"/>
    </source>
</evidence>
<sequence>MSVNPVLSSAEYIQKNSRDVKIPKEGVKVAAQKIFESMKSLEYSTATWKTHQLNPSIANEEAIDWIFFVDSLNFSFWSKYDTSQQYAVSYEENTYRGYWTLCCCVNRAISEGISITDPRVFKDLDENQLSYIFRSDTKESIPLLTERLEILREVGTVLVEKFDGSFVNCIKQADNSAMKLLNLIVSNFKSYRDEHFFEGRNVQILKRAQILIADIWACFEGKGLGRFDDIDEITMFADYRVPQALVYFNALEYSDHLLSLLNNQTPLPSGGRLEIEIRGCSIWAVECVRREIQQLIQLNPDQLKYDKVNPILIDFYIWDYAKAHSDQLRQIPIHLTRSIYY</sequence>
<proteinExistence type="inferred from homology"/>
<dbReference type="EMBL" id="JASJQH010007626">
    <property type="protein sequence ID" value="KAK9703574.1"/>
    <property type="molecule type" value="Genomic_DNA"/>
</dbReference>
<keyword evidence="8" id="KW-1185">Reference proteome</keyword>
<reference evidence="7 8" key="1">
    <citation type="submission" date="2023-04" db="EMBL/GenBank/DDBJ databases">
        <title>Genome of Basidiobolus ranarum AG-B5.</title>
        <authorList>
            <person name="Stajich J.E."/>
            <person name="Carter-House D."/>
            <person name="Gryganskyi A."/>
        </authorList>
    </citation>
    <scope>NUCLEOTIDE SEQUENCE [LARGE SCALE GENOMIC DNA]</scope>
    <source>
        <strain evidence="7 8">AG-B5</strain>
    </source>
</reference>
<dbReference type="PANTHER" id="PTHR21314">
    <property type="entry name" value="QUEUOSINE 5'-PHOSPHATE N-GLYCOSYLASE_HYDROLASE-RELATED"/>
    <property type="match status" value="1"/>
</dbReference>
<comment type="catalytic activity">
    <reaction evidence="5 6">
        <text>queuosine 5'-phosphate + H2O = queuine + D-ribose 5-phosphate</text>
        <dbReference type="Rhea" id="RHEA:75387"/>
        <dbReference type="ChEBI" id="CHEBI:15377"/>
        <dbReference type="ChEBI" id="CHEBI:17433"/>
        <dbReference type="ChEBI" id="CHEBI:78346"/>
        <dbReference type="ChEBI" id="CHEBI:194371"/>
    </reaction>
    <physiologicalReaction direction="left-to-right" evidence="5 6">
        <dbReference type="Rhea" id="RHEA:75388"/>
    </physiologicalReaction>
</comment>
<evidence type="ECO:0000256" key="2">
    <source>
        <dbReference type="ARBA" id="ARBA00035119"/>
    </source>
</evidence>
<evidence type="ECO:0000313" key="7">
    <source>
        <dbReference type="EMBL" id="KAK9703574.1"/>
    </source>
</evidence>
<evidence type="ECO:0000256" key="6">
    <source>
        <dbReference type="RuleBase" id="RU365002"/>
    </source>
</evidence>
<dbReference type="Pfam" id="PF10343">
    <property type="entry name" value="Q_salvage"/>
    <property type="match status" value="1"/>
</dbReference>